<dbReference type="PANTHER" id="PTHR11081">
    <property type="entry name" value="FLAP ENDONUCLEASE FAMILY MEMBER"/>
    <property type="match status" value="1"/>
</dbReference>
<evidence type="ECO:0000256" key="12">
    <source>
        <dbReference type="SAM" id="Coils"/>
    </source>
</evidence>
<feature type="coiled-coil region" evidence="12">
    <location>
        <begin position="93"/>
        <end position="120"/>
    </location>
</feature>
<evidence type="ECO:0000256" key="3">
    <source>
        <dbReference type="ARBA" id="ARBA00022723"/>
    </source>
</evidence>
<feature type="binding site" evidence="11">
    <location>
        <position position="154"/>
    </location>
    <ligand>
        <name>Mg(2+)</name>
        <dbReference type="ChEBI" id="CHEBI:18420"/>
        <label>1</label>
    </ligand>
</feature>
<dbReference type="Pfam" id="PF00867">
    <property type="entry name" value="XPG_I"/>
    <property type="match status" value="1"/>
</dbReference>
<dbReference type="InterPro" id="IPR002421">
    <property type="entry name" value="5-3_exonuclease"/>
</dbReference>
<feature type="domain" description="5'-3' exonuclease" evidence="13">
    <location>
        <begin position="23"/>
        <end position="284"/>
    </location>
</feature>
<keyword evidence="2 11" id="KW-0540">Nuclease</keyword>
<dbReference type="EMBL" id="SESI01000002">
    <property type="protein sequence ID" value="TQQ80294.1"/>
    <property type="molecule type" value="Genomic_DNA"/>
</dbReference>
<dbReference type="InterPro" id="IPR029060">
    <property type="entry name" value="PIN-like_dom_sf"/>
</dbReference>
<dbReference type="HAMAP" id="MF_00614">
    <property type="entry name" value="Fen"/>
    <property type="match status" value="1"/>
</dbReference>
<comment type="caution">
    <text evidence="11">Lacks conserved residue(s) required for the propagation of feature annotation.</text>
</comment>
<evidence type="ECO:0000256" key="10">
    <source>
        <dbReference type="ARBA" id="ARBA00024702"/>
    </source>
</evidence>
<dbReference type="RefSeq" id="WP_142443416.1">
    <property type="nucleotide sequence ID" value="NZ_SESI01000002.1"/>
</dbReference>
<dbReference type="GO" id="GO:0008409">
    <property type="term" value="F:5'-3' exonuclease activity"/>
    <property type="evidence" value="ECO:0007669"/>
    <property type="project" value="UniProtKB-UniRule"/>
</dbReference>
<keyword evidence="6 11" id="KW-0378">Hydrolase</keyword>
<dbReference type="OrthoDB" id="9593at2157"/>
<dbReference type="SMART" id="SM00485">
    <property type="entry name" value="XPGN"/>
    <property type="match status" value="1"/>
</dbReference>
<dbReference type="SUPFAM" id="SSF47807">
    <property type="entry name" value="5' to 3' exonuclease, C-terminal subdomain"/>
    <property type="match status" value="1"/>
</dbReference>
<evidence type="ECO:0000313" key="17">
    <source>
        <dbReference type="Proteomes" id="UP000315385"/>
    </source>
</evidence>
<sequence length="326" mass="36027">MGNADLRSLAALSTCSFEEIAGSTVAVDAHNWLYRYLTTTVKWTDDAIYTTDDGTEVANLIGVVQGLPKFFEHDLTPIFVFDGGVTDLKDDEVAKRREQRERAEERLAEAEAAGDSVEAARLSARTVQLTETIQETTRDLLALLDVPYIDAPAEGEAQAAYMNKIGDADYVGSEDYDTLLFGAPRTLRELTSKGDPELMELQATLDNHGLTYEQLVDVAMLCGTDFNEGISGIGPKTGVKLIKEHGDLFGVLDARGAHIEFADRIRELFFDPPVTDDYEIDSDIDPDLDAARAYVTEQWEVDADEVERGFERIESAVVQTGLDRWS</sequence>
<dbReference type="SUPFAM" id="SSF88723">
    <property type="entry name" value="PIN domain-like"/>
    <property type="match status" value="1"/>
</dbReference>
<dbReference type="InterPro" id="IPR019974">
    <property type="entry name" value="XPG_CS"/>
</dbReference>
<evidence type="ECO:0000256" key="7">
    <source>
        <dbReference type="ARBA" id="ARBA00022839"/>
    </source>
</evidence>
<dbReference type="GO" id="GO:0003677">
    <property type="term" value="F:DNA binding"/>
    <property type="evidence" value="ECO:0007669"/>
    <property type="project" value="UniProtKB-UniRule"/>
</dbReference>
<dbReference type="GO" id="GO:0043137">
    <property type="term" value="P:DNA replication, removal of RNA primer"/>
    <property type="evidence" value="ECO:0007669"/>
    <property type="project" value="UniProtKB-UniRule"/>
</dbReference>
<comment type="cofactor">
    <cofactor evidence="11">
        <name>Mg(2+)</name>
        <dbReference type="ChEBI" id="CHEBI:18420"/>
    </cofactor>
    <text evidence="11">Binds 2 magnesium ions per subunit. They probably participate in the reaction catalyzed by the enzyme. May bind an additional third magnesium ion after substrate binding.</text>
</comment>
<dbReference type="InterPro" id="IPR006086">
    <property type="entry name" value="XPG-I_dom"/>
</dbReference>
<evidence type="ECO:0000256" key="8">
    <source>
        <dbReference type="ARBA" id="ARBA00022842"/>
    </source>
</evidence>
<keyword evidence="4 11" id="KW-0255">Endonuclease</keyword>
<comment type="function">
    <text evidence="11">Structure-specific nuclease with 5'-flap endonuclease and 5'-3' exonuclease activities involved in DNA replication and repair. During DNA replication, cleaves the 5'-overhanging flap structure that is generated by displacement synthesis when DNA polymerase encounters the 5'-end of a downstream Okazaki fragment. Binds the unpaired 3'-DNA end and kinks the DNA to facilitate 5' cleavage specificity. Cleaves one nucleotide into the double-stranded DNA from the junction in flap DNA, leaving a nick for ligation. Also involved in the base excision repair (BER) pathway. Acts as a genome stabilization factor that prevents flaps from equilibrating into structurs that lead to duplications and deletions. Also possesses 5'-3' exonuclease activity on nicked or gapped double-stranded DNA.</text>
</comment>
<evidence type="ECO:0000256" key="1">
    <source>
        <dbReference type="ARBA" id="ARBA00022705"/>
    </source>
</evidence>
<organism evidence="16 17">
    <name type="scientific">Halonotius roseus</name>
    <dbReference type="NCBI Taxonomy" id="2511997"/>
    <lineage>
        <taxon>Archaea</taxon>
        <taxon>Methanobacteriati</taxon>
        <taxon>Methanobacteriota</taxon>
        <taxon>Stenosarchaea group</taxon>
        <taxon>Halobacteria</taxon>
        <taxon>Halobacteriales</taxon>
        <taxon>Haloferacaceae</taxon>
        <taxon>Halonotius</taxon>
    </lineage>
</organism>
<keyword evidence="1 11" id="KW-0235">DNA replication</keyword>
<keyword evidence="17" id="KW-1185">Reference proteome</keyword>
<evidence type="ECO:0000256" key="6">
    <source>
        <dbReference type="ARBA" id="ARBA00022801"/>
    </source>
</evidence>
<feature type="binding site" evidence="11">
    <location>
        <position position="225"/>
    </location>
    <ligand>
        <name>Mg(2+)</name>
        <dbReference type="ChEBI" id="CHEBI:18420"/>
        <label>2</label>
    </ligand>
</feature>
<dbReference type="EC" id="3.1.-.-" evidence="11"/>
<evidence type="ECO:0000256" key="4">
    <source>
        <dbReference type="ARBA" id="ARBA00022759"/>
    </source>
</evidence>
<feature type="binding site" evidence="11">
    <location>
        <position position="177"/>
    </location>
    <ligand>
        <name>Mg(2+)</name>
        <dbReference type="ChEBI" id="CHEBI:18420"/>
        <label>2</label>
    </ligand>
</feature>
<dbReference type="CDD" id="cd09903">
    <property type="entry name" value="H3TH_FEN1-Arc"/>
    <property type="match status" value="1"/>
</dbReference>
<evidence type="ECO:0000256" key="9">
    <source>
        <dbReference type="ARBA" id="ARBA00023204"/>
    </source>
</evidence>
<keyword evidence="12" id="KW-0175">Coiled coil</keyword>
<accession>A0A544QN41</accession>
<feature type="binding site" evidence="11">
    <location>
        <position position="156"/>
    </location>
    <ligand>
        <name>Mg(2+)</name>
        <dbReference type="ChEBI" id="CHEBI:18420"/>
        <label>1</label>
    </ligand>
</feature>
<dbReference type="SMART" id="SM00279">
    <property type="entry name" value="HhH2"/>
    <property type="match status" value="1"/>
</dbReference>
<dbReference type="InterPro" id="IPR008918">
    <property type="entry name" value="HhH2"/>
</dbReference>
<keyword evidence="9 11" id="KW-0234">DNA repair</keyword>
<dbReference type="Gene3D" id="3.40.50.1010">
    <property type="entry name" value="5'-nuclease"/>
    <property type="match status" value="1"/>
</dbReference>
<comment type="similarity">
    <text evidence="11">Belongs to the XPG/RAD2 endonuclease family. FEN1 subfamily.</text>
</comment>
<dbReference type="GO" id="GO:0006281">
    <property type="term" value="P:DNA repair"/>
    <property type="evidence" value="ECO:0007669"/>
    <property type="project" value="UniProtKB-UniRule"/>
</dbReference>
<evidence type="ECO:0000313" key="16">
    <source>
        <dbReference type="EMBL" id="TQQ80294.1"/>
    </source>
</evidence>
<keyword evidence="8 11" id="KW-0460">Magnesium</keyword>
<dbReference type="Pfam" id="PF00752">
    <property type="entry name" value="XPG_N"/>
    <property type="match status" value="1"/>
</dbReference>
<evidence type="ECO:0000256" key="2">
    <source>
        <dbReference type="ARBA" id="ARBA00022722"/>
    </source>
</evidence>
<dbReference type="InterPro" id="IPR006085">
    <property type="entry name" value="XPG_DNA_repair_N"/>
</dbReference>
<evidence type="ECO:0000259" key="15">
    <source>
        <dbReference type="SMART" id="SM00485"/>
    </source>
</evidence>
<keyword evidence="5 11" id="KW-0227">DNA damage</keyword>
<dbReference type="NCBIfam" id="TIGR03674">
    <property type="entry name" value="fen_arch"/>
    <property type="match status" value="1"/>
</dbReference>
<keyword evidence="3 11" id="KW-0479">Metal-binding</keyword>
<comment type="subunit">
    <text evidence="11">Interacts with PCNA. PCNA stimulates the nuclease activity without altering cleavage specificity.</text>
</comment>
<dbReference type="GO" id="GO:0017108">
    <property type="term" value="F:5'-flap endonuclease activity"/>
    <property type="evidence" value="ECO:0007669"/>
    <property type="project" value="UniProtKB-UniRule"/>
</dbReference>
<evidence type="ECO:0000256" key="5">
    <source>
        <dbReference type="ARBA" id="ARBA00022763"/>
    </source>
</evidence>
<evidence type="ECO:0000259" key="13">
    <source>
        <dbReference type="SMART" id="SM00475"/>
    </source>
</evidence>
<dbReference type="InterPro" id="IPR006084">
    <property type="entry name" value="XPG/Rad2"/>
</dbReference>
<gene>
    <name evidence="11 16" type="primary">fen</name>
    <name evidence="16" type="ORF">EWF95_07295</name>
</gene>
<proteinExistence type="inferred from homology"/>
<feature type="binding site" evidence="11">
    <location>
        <position position="82"/>
    </location>
    <ligand>
        <name>Mg(2+)</name>
        <dbReference type="ChEBI" id="CHEBI:18420"/>
        <label>1</label>
    </ligand>
</feature>
<dbReference type="InterPro" id="IPR036279">
    <property type="entry name" value="5-3_exonuclease_C_sf"/>
</dbReference>
<evidence type="ECO:0000256" key="11">
    <source>
        <dbReference type="HAMAP-Rule" id="MF_00614"/>
    </source>
</evidence>
<reference evidence="16 17" key="1">
    <citation type="submission" date="2019-02" db="EMBL/GenBank/DDBJ databases">
        <title>Halonotius sp. a new haloqrchaeon isolated from saline water.</title>
        <authorList>
            <person name="Duran-Viseras A."/>
            <person name="Sanchez-Porro C."/>
            <person name="Ventosa A."/>
        </authorList>
    </citation>
    <scope>NUCLEOTIDE SEQUENCE [LARGE SCALE GENOMIC DNA]</scope>
    <source>
        <strain evidence="16 17">F9-27</strain>
    </source>
</reference>
<feature type="binding site" evidence="11">
    <location>
        <position position="28"/>
    </location>
    <ligand>
        <name>Mg(2+)</name>
        <dbReference type="ChEBI" id="CHEBI:18420"/>
        <label>1</label>
    </ligand>
</feature>
<evidence type="ECO:0000259" key="14">
    <source>
        <dbReference type="SMART" id="SM00484"/>
    </source>
</evidence>
<protein>
    <recommendedName>
        <fullName evidence="11">Flap endonuclease 1</fullName>
        <shortName evidence="11">FEN-1</shortName>
        <ecNumber evidence="11">3.1.-.-</ecNumber>
    </recommendedName>
    <alternativeName>
        <fullName evidence="11">Flap structure-specific endonuclease 1</fullName>
    </alternativeName>
</protein>
<dbReference type="PROSITE" id="PS00841">
    <property type="entry name" value="XPG_1"/>
    <property type="match status" value="1"/>
</dbReference>
<feature type="domain" description="XPG-I" evidence="14">
    <location>
        <begin position="142"/>
        <end position="210"/>
    </location>
</feature>
<name>A0A544QN41_9EURY</name>
<dbReference type="PRINTS" id="PR00853">
    <property type="entry name" value="XPGRADSUPER"/>
</dbReference>
<comment type="caution">
    <text evidence="16">The sequence shown here is derived from an EMBL/GenBank/DDBJ whole genome shotgun (WGS) entry which is preliminary data.</text>
</comment>
<dbReference type="PANTHER" id="PTHR11081:SF9">
    <property type="entry name" value="FLAP ENDONUCLEASE 1"/>
    <property type="match status" value="1"/>
</dbReference>
<dbReference type="Gene3D" id="1.10.150.20">
    <property type="entry name" value="5' to 3' exonuclease, C-terminal subdomain"/>
    <property type="match status" value="1"/>
</dbReference>
<comment type="function">
    <text evidence="10">Structure-specific nuclease with 5'-flap endonuclease and 5'-3' exonuclease activities involved in DNA replication and repair. During DNA replication, cleaves the 5'-overhanging flap structure that is generated by displacement synthesis when DNA polymerase encounters the 5'-end of a downstream Okazaki fragment. Binds the unpaired 3'-DNA end and kinks the DNA to facilitate 5' cleavage specificity. Cleaves one nucleotide into the double-stranded DNA from the junction in flap DNA, leaving a nick for ligation. Also involved in the base excision repair (BER) pathway. Acts as a genome stabilization factor that prevents flaps from equilibrating into structures that lead to duplications and deletions. Also possesses 5'-3' exonuclease activity on nicked or gapped double-stranded DNA.</text>
</comment>
<dbReference type="SMART" id="SM00475">
    <property type="entry name" value="53EXOc"/>
    <property type="match status" value="1"/>
</dbReference>
<dbReference type="GO" id="GO:0000287">
    <property type="term" value="F:magnesium ion binding"/>
    <property type="evidence" value="ECO:0007669"/>
    <property type="project" value="UniProtKB-UniRule"/>
</dbReference>
<feature type="binding site" evidence="11">
    <location>
        <position position="175"/>
    </location>
    <ligand>
        <name>Mg(2+)</name>
        <dbReference type="ChEBI" id="CHEBI:18420"/>
        <label>2</label>
    </ligand>
</feature>
<dbReference type="InterPro" id="IPR023426">
    <property type="entry name" value="Flap_endonuc"/>
</dbReference>
<dbReference type="SMART" id="SM00484">
    <property type="entry name" value="XPGI"/>
    <property type="match status" value="1"/>
</dbReference>
<dbReference type="Proteomes" id="UP000315385">
    <property type="component" value="Unassembled WGS sequence"/>
</dbReference>
<dbReference type="InterPro" id="IPR019973">
    <property type="entry name" value="Flap_endonuc_arc"/>
</dbReference>
<keyword evidence="7 11" id="KW-0269">Exonuclease</keyword>
<feature type="domain" description="XPG N-terminal" evidence="15">
    <location>
        <begin position="1"/>
        <end position="103"/>
    </location>
</feature>
<dbReference type="AlphaFoldDB" id="A0A544QN41"/>